<name>I7MJI8_TETTS</name>
<feature type="domain" description="UPF0506" evidence="1">
    <location>
        <begin position="42"/>
        <end position="64"/>
    </location>
</feature>
<dbReference type="Proteomes" id="UP000009168">
    <property type="component" value="Unassembled WGS sequence"/>
</dbReference>
<protein>
    <submittedName>
        <fullName evidence="2">Transmembrane protein, putative</fullName>
    </submittedName>
</protein>
<keyword evidence="2" id="KW-0812">Transmembrane</keyword>
<reference evidence="2" key="1">
    <citation type="submission" date="2008-09" db="EMBL/GenBank/DDBJ databases">
        <authorList>
            <person name="Eisen J.A."/>
            <person name="Wu M."/>
            <person name="Wu D."/>
            <person name="Nierman W.C."/>
            <person name="Orias E."/>
            <person name="Delcher A.L."/>
            <person name="Salzberg S.L."/>
        </authorList>
    </citation>
    <scope>NUCLEOTIDE SEQUENCE</scope>
    <source>
        <strain evidence="2">SB210</strain>
    </source>
</reference>
<dbReference type="Pfam" id="PF11703">
    <property type="entry name" value="UPF0506"/>
    <property type="match status" value="1"/>
</dbReference>
<dbReference type="InterPro" id="IPR021712">
    <property type="entry name" value="UPF0506"/>
</dbReference>
<proteinExistence type="predicted"/>
<evidence type="ECO:0000259" key="1">
    <source>
        <dbReference type="Pfam" id="PF11703"/>
    </source>
</evidence>
<dbReference type="GeneID" id="7836717"/>
<evidence type="ECO:0000313" key="2">
    <source>
        <dbReference type="EMBL" id="EAS06296.1"/>
    </source>
</evidence>
<reference evidence="2" key="2">
    <citation type="submission" date="2014-02" db="EMBL/GenBank/DDBJ databases">
        <title>Annotation update of Tetrahymena thermophila SB210.</title>
        <authorList>
            <person name="Bidwell S."/>
            <person name="Michalis H.M."/>
            <person name="Zafar N."/>
            <person name="Joardar V."/>
            <person name="Miao W."/>
            <person name="Russ C."/>
            <person name="Eisen J."/>
            <person name="Wu M."/>
            <person name="Wu D."/>
            <person name="Nierman W."/>
            <person name="Orias E."/>
            <person name="Delcher A."/>
            <person name="Salzberg S."/>
            <person name="Coyne R."/>
        </authorList>
    </citation>
    <scope>NUCLEOTIDE SEQUENCE</scope>
    <source>
        <strain evidence="2">SB210</strain>
    </source>
</reference>
<accession>I7MJI8</accession>
<dbReference type="AlphaFoldDB" id="I7MJI8"/>
<evidence type="ECO:0000313" key="3">
    <source>
        <dbReference type="Proteomes" id="UP000009168"/>
    </source>
</evidence>
<keyword evidence="3" id="KW-1185">Reference proteome</keyword>
<dbReference type="KEGG" id="tet:TTHERM_00329760"/>
<organism evidence="2 3">
    <name type="scientific">Tetrahymena thermophila (strain SB210)</name>
    <dbReference type="NCBI Taxonomy" id="312017"/>
    <lineage>
        <taxon>Eukaryota</taxon>
        <taxon>Sar</taxon>
        <taxon>Alveolata</taxon>
        <taxon>Ciliophora</taxon>
        <taxon>Intramacronucleata</taxon>
        <taxon>Oligohymenophorea</taxon>
        <taxon>Hymenostomatida</taxon>
        <taxon>Tetrahymenina</taxon>
        <taxon>Tetrahymenidae</taxon>
        <taxon>Tetrahymena</taxon>
    </lineage>
</organism>
<dbReference type="RefSeq" id="XP_001026541.1">
    <property type="nucleotide sequence ID" value="XM_001026541.1"/>
</dbReference>
<keyword evidence="2" id="KW-0472">Membrane</keyword>
<dbReference type="EMBL" id="GG662299">
    <property type="protein sequence ID" value="EAS06296.1"/>
    <property type="molecule type" value="Genomic_DNA"/>
</dbReference>
<gene>
    <name evidence="2" type="ORF">TTHERM_00329760</name>
</gene>
<dbReference type="HOGENOM" id="CLU_2101843_0_0_1"/>
<dbReference type="InParanoid" id="I7MJI8"/>
<sequence length="116" mass="12798">MNNLKLISILIATTVIAFTSLYALQTNFSVKQESQLNFVSQNRCFDGEYACYSNSQCCSGKCIKPSSDQQMATSYCTKYERPACGLPKEQCSSNGQCCSKNCVIPPPIYSINPYCA</sequence>